<accession>A0A9E7FU29</accession>
<keyword evidence="2" id="KW-1185">Reference proteome</keyword>
<gene>
    <name evidence="1" type="ORF">MUK42_31012</name>
</gene>
<name>A0A9E7FU29_9LILI</name>
<proteinExistence type="predicted"/>
<evidence type="ECO:0000313" key="1">
    <source>
        <dbReference type="EMBL" id="URD99963.1"/>
    </source>
</evidence>
<protein>
    <submittedName>
        <fullName evidence="1">Uncharacterized protein</fullName>
    </submittedName>
</protein>
<dbReference type="EMBL" id="CP097506">
    <property type="protein sequence ID" value="URD99963.1"/>
    <property type="molecule type" value="Genomic_DNA"/>
</dbReference>
<sequence>MQVLQMGNASMTGEWMGVRSVATNTEDNERRGSVFRSMIAAAQVEKWSSTSRPILCIPLFMHERKGLKNNRPPLFMHWKNNRPPLFMHERKECVLWWKNNRRRPGVNTNPTACFDLVPC</sequence>
<dbReference type="AlphaFoldDB" id="A0A9E7FU29"/>
<organism evidence="1 2">
    <name type="scientific">Musa troglodytarum</name>
    <name type="common">fe'i banana</name>
    <dbReference type="NCBI Taxonomy" id="320322"/>
    <lineage>
        <taxon>Eukaryota</taxon>
        <taxon>Viridiplantae</taxon>
        <taxon>Streptophyta</taxon>
        <taxon>Embryophyta</taxon>
        <taxon>Tracheophyta</taxon>
        <taxon>Spermatophyta</taxon>
        <taxon>Magnoliopsida</taxon>
        <taxon>Liliopsida</taxon>
        <taxon>Zingiberales</taxon>
        <taxon>Musaceae</taxon>
        <taxon>Musa</taxon>
    </lineage>
</organism>
<dbReference type="Proteomes" id="UP001055439">
    <property type="component" value="Chromosome 4"/>
</dbReference>
<evidence type="ECO:0000313" key="2">
    <source>
        <dbReference type="Proteomes" id="UP001055439"/>
    </source>
</evidence>
<reference evidence="1" key="1">
    <citation type="submission" date="2022-05" db="EMBL/GenBank/DDBJ databases">
        <title>The Musa troglodytarum L. genome provides insights into the mechanism of non-climacteric behaviour and enrichment of carotenoids.</title>
        <authorList>
            <person name="Wang J."/>
        </authorList>
    </citation>
    <scope>NUCLEOTIDE SEQUENCE</scope>
    <source>
        <tissue evidence="1">Leaf</tissue>
    </source>
</reference>